<dbReference type="Pfam" id="PF10698">
    <property type="entry name" value="DUF2505"/>
    <property type="match status" value="1"/>
</dbReference>
<sequence>MMGAMNKLTKKLTYDATAEAVTAMLDDPQFREEVLERQQVVRGSATIDGDVVTIEQVRAGDDLPSFARSFVGDEILIVQTENWTSPTSADVRLAIPGKPGEAVGTLELVESGGTTTETIALDISVKIPLVGGKIEKLIAGIIESALDVEQRVGREWLAR</sequence>
<evidence type="ECO:0000313" key="2">
    <source>
        <dbReference type="Proteomes" id="UP000291101"/>
    </source>
</evidence>
<keyword evidence="2" id="KW-1185">Reference proteome</keyword>
<proteinExistence type="predicted"/>
<accession>A0A4Q2T3I4</accession>
<dbReference type="OrthoDB" id="3266819at2"/>
<reference evidence="1 2" key="1">
    <citation type="submission" date="2019-01" db="EMBL/GenBank/DDBJ databases">
        <title>Novel species of Nocardioides.</title>
        <authorList>
            <person name="Liu Q."/>
            <person name="X Y.-H."/>
        </authorList>
    </citation>
    <scope>NUCLEOTIDE SEQUENCE [LARGE SCALE GENOMIC DNA]</scope>
    <source>
        <strain evidence="1 2">HLT2-9</strain>
    </source>
</reference>
<evidence type="ECO:0000313" key="1">
    <source>
        <dbReference type="EMBL" id="RYC13306.1"/>
    </source>
</evidence>
<dbReference type="AlphaFoldDB" id="A0A4Q2T3I4"/>
<protein>
    <submittedName>
        <fullName evidence="1">DUF2505 domain-containing protein</fullName>
    </submittedName>
</protein>
<dbReference type="InterPro" id="IPR019639">
    <property type="entry name" value="DUF2505"/>
</dbReference>
<organism evidence="1 2">
    <name type="scientific">Nocardioides zhouii</name>
    <dbReference type="NCBI Taxonomy" id="1168729"/>
    <lineage>
        <taxon>Bacteria</taxon>
        <taxon>Bacillati</taxon>
        <taxon>Actinomycetota</taxon>
        <taxon>Actinomycetes</taxon>
        <taxon>Propionibacteriales</taxon>
        <taxon>Nocardioidaceae</taxon>
        <taxon>Nocardioides</taxon>
    </lineage>
</organism>
<dbReference type="EMBL" id="SDWV01000004">
    <property type="protein sequence ID" value="RYC13306.1"/>
    <property type="molecule type" value="Genomic_DNA"/>
</dbReference>
<dbReference type="Proteomes" id="UP000291101">
    <property type="component" value="Unassembled WGS sequence"/>
</dbReference>
<comment type="caution">
    <text evidence="1">The sequence shown here is derived from an EMBL/GenBank/DDBJ whole genome shotgun (WGS) entry which is preliminary data.</text>
</comment>
<gene>
    <name evidence="1" type="ORF">EUA94_05375</name>
</gene>
<name>A0A4Q2T3I4_9ACTN</name>